<sequence length="153" mass="15974">MPAAVAPPATARHRSRPPDGCHPPPPTRPAPAPRRRWHHAIRPRRSRARCPVAAPPPAGSAPVAAGNAGTRTVRHRLPSADGTRTAGAGYSSARGAPRVNLSHGPFSASTGGLAPRPTPFVVRLPALRKLIGPAPNRPVASATADDRELRNNE</sequence>
<gene>
    <name evidence="2" type="ORF">E0H26_14280</name>
</gene>
<organism evidence="2 3">
    <name type="scientific">Micromonospora zingiberis</name>
    <dbReference type="NCBI Taxonomy" id="2053011"/>
    <lineage>
        <taxon>Bacteria</taxon>
        <taxon>Bacillati</taxon>
        <taxon>Actinomycetota</taxon>
        <taxon>Actinomycetes</taxon>
        <taxon>Micromonosporales</taxon>
        <taxon>Micromonosporaceae</taxon>
        <taxon>Micromonospora</taxon>
    </lineage>
</organism>
<feature type="compositionally biased region" description="Basic residues" evidence="1">
    <location>
        <begin position="33"/>
        <end position="48"/>
    </location>
</feature>
<dbReference type="Proteomes" id="UP000292274">
    <property type="component" value="Unassembled WGS sequence"/>
</dbReference>
<feature type="compositionally biased region" description="Pro residues" evidence="1">
    <location>
        <begin position="20"/>
        <end position="32"/>
    </location>
</feature>
<comment type="caution">
    <text evidence="2">The sequence shown here is derived from an EMBL/GenBank/DDBJ whole genome shotgun (WGS) entry which is preliminary data.</text>
</comment>
<evidence type="ECO:0000256" key="1">
    <source>
        <dbReference type="SAM" id="MobiDB-lite"/>
    </source>
</evidence>
<evidence type="ECO:0000313" key="2">
    <source>
        <dbReference type="EMBL" id="TCB96782.1"/>
    </source>
</evidence>
<proteinExistence type="predicted"/>
<name>A0A4R0GJW6_9ACTN</name>
<reference evidence="2 3" key="1">
    <citation type="submission" date="2019-02" db="EMBL/GenBank/DDBJ databases">
        <title>Jishengella sp. nov., isolated from a root of Zingiber montanum.</title>
        <authorList>
            <person name="Kuncharoen N."/>
            <person name="Kudo T."/>
            <person name="Masahiro Y."/>
            <person name="Ohkuma M."/>
            <person name="Tanasupawat S."/>
        </authorList>
    </citation>
    <scope>NUCLEOTIDE SEQUENCE [LARGE SCALE GENOMIC DNA]</scope>
    <source>
        <strain evidence="2 3">PLAI 1-1</strain>
    </source>
</reference>
<keyword evidence="3" id="KW-1185">Reference proteome</keyword>
<dbReference type="EMBL" id="SJJR01000008">
    <property type="protein sequence ID" value="TCB96782.1"/>
    <property type="molecule type" value="Genomic_DNA"/>
</dbReference>
<feature type="region of interest" description="Disordered" evidence="1">
    <location>
        <begin position="131"/>
        <end position="153"/>
    </location>
</feature>
<evidence type="ECO:0000313" key="3">
    <source>
        <dbReference type="Proteomes" id="UP000292274"/>
    </source>
</evidence>
<feature type="compositionally biased region" description="Basic and acidic residues" evidence="1">
    <location>
        <begin position="144"/>
        <end position="153"/>
    </location>
</feature>
<accession>A0A4R0GJW6</accession>
<feature type="region of interest" description="Disordered" evidence="1">
    <location>
        <begin position="1"/>
        <end position="117"/>
    </location>
</feature>
<dbReference type="AlphaFoldDB" id="A0A4R0GJW6"/>
<protein>
    <submittedName>
        <fullName evidence="2">Uncharacterized protein</fullName>
    </submittedName>
</protein>
<feature type="compositionally biased region" description="Low complexity" evidence="1">
    <location>
        <begin position="60"/>
        <end position="69"/>
    </location>
</feature>